<gene>
    <name evidence="1" type="ORF">FB192DRAFT_1039618</name>
</gene>
<proteinExistence type="predicted"/>
<protein>
    <submittedName>
        <fullName evidence="1">Uncharacterized protein</fullName>
    </submittedName>
</protein>
<name>A0A8H4B7E8_MUCCL</name>
<dbReference type="Proteomes" id="UP000469890">
    <property type="component" value="Unassembled WGS sequence"/>
</dbReference>
<dbReference type="AlphaFoldDB" id="A0A8H4B7E8"/>
<comment type="caution">
    <text evidence="1">The sequence shown here is derived from an EMBL/GenBank/DDBJ whole genome shotgun (WGS) entry which is preliminary data.</text>
</comment>
<organism evidence="1 2">
    <name type="scientific">Mucor circinelloides f. lusitanicus</name>
    <name type="common">Mucor racemosus var. lusitanicus</name>
    <dbReference type="NCBI Taxonomy" id="29924"/>
    <lineage>
        <taxon>Eukaryota</taxon>
        <taxon>Fungi</taxon>
        <taxon>Fungi incertae sedis</taxon>
        <taxon>Mucoromycota</taxon>
        <taxon>Mucoromycotina</taxon>
        <taxon>Mucoromycetes</taxon>
        <taxon>Mucorales</taxon>
        <taxon>Mucorineae</taxon>
        <taxon>Mucoraceae</taxon>
        <taxon>Mucor</taxon>
    </lineage>
</organism>
<reference evidence="1 2" key="1">
    <citation type="submission" date="2019-09" db="EMBL/GenBank/DDBJ databases">
        <authorList>
            <consortium name="DOE Joint Genome Institute"/>
            <person name="Mondo S.J."/>
            <person name="Navarro-Mendoza M.I."/>
            <person name="Perez-Arques C."/>
            <person name="Panchal S."/>
            <person name="Nicolas F.E."/>
            <person name="Ganguly P."/>
            <person name="Pangilinan J."/>
            <person name="Grigoriev I."/>
            <person name="Heitman J."/>
            <person name="Sanya K."/>
            <person name="Garre V."/>
        </authorList>
    </citation>
    <scope>NUCLEOTIDE SEQUENCE [LARGE SCALE GENOMIC DNA]</scope>
    <source>
        <strain evidence="1 2">MU402</strain>
    </source>
</reference>
<sequence length="302" mass="34744">MDLLHLSSEATEALKNQFKTSQLVVPSPNDRLVELYKRTDNKTHQQIYEFLTIKSFGLTDDNQKKISIMSEIYKVLSRKNNFLEKWSSSSEWTLIIKLWSRIFETLFEDTIINLVWGDTKNDTFKVDLRLCLEFKKKMYDISNIEFKKNGNGPGLIKKDGAKVLNEGKAILNSLIEEYNFDFEEAKNKKVIVGQICGLKAVFSELRLAAPGCYMPSQFGRTIKYPYNGQRAKGFSSGGLEQLFCYKNAIVKEANMLKNTLVKDSSEFGSQSTIADKYFLKQCYIIPDKAVKWPKVNDDFYKS</sequence>
<accession>A0A8H4B7E8</accession>
<evidence type="ECO:0000313" key="1">
    <source>
        <dbReference type="EMBL" id="KAF1796584.1"/>
    </source>
</evidence>
<dbReference type="EMBL" id="JAAECE010000012">
    <property type="protein sequence ID" value="KAF1796584.1"/>
    <property type="molecule type" value="Genomic_DNA"/>
</dbReference>
<evidence type="ECO:0000313" key="2">
    <source>
        <dbReference type="Proteomes" id="UP000469890"/>
    </source>
</evidence>